<evidence type="ECO:0000256" key="1">
    <source>
        <dbReference type="SAM" id="MobiDB-lite"/>
    </source>
</evidence>
<organism evidence="2 3">
    <name type="scientific">Tricholomella constricta</name>
    <dbReference type="NCBI Taxonomy" id="117010"/>
    <lineage>
        <taxon>Eukaryota</taxon>
        <taxon>Fungi</taxon>
        <taxon>Dikarya</taxon>
        <taxon>Basidiomycota</taxon>
        <taxon>Agaricomycotina</taxon>
        <taxon>Agaricomycetes</taxon>
        <taxon>Agaricomycetidae</taxon>
        <taxon>Agaricales</taxon>
        <taxon>Tricholomatineae</taxon>
        <taxon>Lyophyllaceae</taxon>
        <taxon>Tricholomella</taxon>
    </lineage>
</organism>
<accession>A0A8H5GZU2</accession>
<sequence length="165" mass="18353">MLSNIEQAVLDLLSTNASITVPGVFAAYMRIAGHDIGDTEKAVATFERALDKHAVRPQSQSQIEKLRNEYWYDKLGGCKDGDGVCHMCEHCGGMRLKDKDKDKRHRQGLAGGGFADTTASRIEELELPPKPRRLKQVKFGKKNKGRVCRKVRPDPYAPSTSTARL</sequence>
<protein>
    <submittedName>
        <fullName evidence="2">Uncharacterized protein</fullName>
    </submittedName>
</protein>
<proteinExistence type="predicted"/>
<dbReference type="AlphaFoldDB" id="A0A8H5GZU2"/>
<keyword evidence="3" id="KW-1185">Reference proteome</keyword>
<dbReference type="EMBL" id="JAACJP010000037">
    <property type="protein sequence ID" value="KAF5374098.1"/>
    <property type="molecule type" value="Genomic_DNA"/>
</dbReference>
<evidence type="ECO:0000313" key="3">
    <source>
        <dbReference type="Proteomes" id="UP000565441"/>
    </source>
</evidence>
<name>A0A8H5GZU2_9AGAR</name>
<evidence type="ECO:0000313" key="2">
    <source>
        <dbReference type="EMBL" id="KAF5374098.1"/>
    </source>
</evidence>
<comment type="caution">
    <text evidence="2">The sequence shown here is derived from an EMBL/GenBank/DDBJ whole genome shotgun (WGS) entry which is preliminary data.</text>
</comment>
<dbReference type="OrthoDB" id="2984821at2759"/>
<feature type="region of interest" description="Disordered" evidence="1">
    <location>
        <begin position="127"/>
        <end position="165"/>
    </location>
</feature>
<reference evidence="2 3" key="1">
    <citation type="journal article" date="2020" name="ISME J.">
        <title>Uncovering the hidden diversity of litter-decomposition mechanisms in mushroom-forming fungi.</title>
        <authorList>
            <person name="Floudas D."/>
            <person name="Bentzer J."/>
            <person name="Ahren D."/>
            <person name="Johansson T."/>
            <person name="Persson P."/>
            <person name="Tunlid A."/>
        </authorList>
    </citation>
    <scope>NUCLEOTIDE SEQUENCE [LARGE SCALE GENOMIC DNA]</scope>
    <source>
        <strain evidence="2 3">CBS 661.87</strain>
    </source>
</reference>
<feature type="compositionally biased region" description="Basic residues" evidence="1">
    <location>
        <begin position="130"/>
        <end position="150"/>
    </location>
</feature>
<dbReference type="Proteomes" id="UP000565441">
    <property type="component" value="Unassembled WGS sequence"/>
</dbReference>
<gene>
    <name evidence="2" type="ORF">D9615_008874</name>
</gene>